<keyword evidence="1" id="KW-0812">Transmembrane</keyword>
<name>A0ABW0F1A4_9HYPH</name>
<evidence type="ECO:0000313" key="2">
    <source>
        <dbReference type="EMBL" id="MFC5291996.1"/>
    </source>
</evidence>
<evidence type="ECO:0000256" key="1">
    <source>
        <dbReference type="SAM" id="Phobius"/>
    </source>
</evidence>
<dbReference type="Proteomes" id="UP001595976">
    <property type="component" value="Unassembled WGS sequence"/>
</dbReference>
<feature type="transmembrane region" description="Helical" evidence="1">
    <location>
        <begin position="63"/>
        <end position="86"/>
    </location>
</feature>
<feature type="transmembrane region" description="Helical" evidence="1">
    <location>
        <begin position="6"/>
        <end position="23"/>
    </location>
</feature>
<reference evidence="3" key="1">
    <citation type="journal article" date="2019" name="Int. J. Syst. Evol. Microbiol.">
        <title>The Global Catalogue of Microorganisms (GCM) 10K type strain sequencing project: providing services to taxonomists for standard genome sequencing and annotation.</title>
        <authorList>
            <consortium name="The Broad Institute Genomics Platform"/>
            <consortium name="The Broad Institute Genome Sequencing Center for Infectious Disease"/>
            <person name="Wu L."/>
            <person name="Ma J."/>
        </authorList>
    </citation>
    <scope>NUCLEOTIDE SEQUENCE [LARGE SCALE GENOMIC DNA]</scope>
    <source>
        <strain evidence="3">CGMCC 1.15643</strain>
    </source>
</reference>
<accession>A0ABW0F1A4</accession>
<keyword evidence="1" id="KW-0472">Membrane</keyword>
<dbReference type="EMBL" id="JBHSLI010000001">
    <property type="protein sequence ID" value="MFC5291996.1"/>
    <property type="molecule type" value="Genomic_DNA"/>
</dbReference>
<gene>
    <name evidence="2" type="ORF">ACFPK2_03225</name>
</gene>
<keyword evidence="1" id="KW-1133">Transmembrane helix</keyword>
<dbReference type="RefSeq" id="WP_158446155.1">
    <property type="nucleotide sequence ID" value="NZ_JAOAOS010000001.1"/>
</dbReference>
<keyword evidence="3" id="KW-1185">Reference proteome</keyword>
<organism evidence="2 3">
    <name type="scientific">Bosea minatitlanensis</name>
    <dbReference type="NCBI Taxonomy" id="128782"/>
    <lineage>
        <taxon>Bacteria</taxon>
        <taxon>Pseudomonadati</taxon>
        <taxon>Pseudomonadota</taxon>
        <taxon>Alphaproteobacteria</taxon>
        <taxon>Hyphomicrobiales</taxon>
        <taxon>Boseaceae</taxon>
        <taxon>Bosea</taxon>
    </lineage>
</organism>
<comment type="caution">
    <text evidence="2">The sequence shown here is derived from an EMBL/GenBank/DDBJ whole genome shotgun (WGS) entry which is preliminary data.</text>
</comment>
<evidence type="ECO:0000313" key="3">
    <source>
        <dbReference type="Proteomes" id="UP001595976"/>
    </source>
</evidence>
<protein>
    <submittedName>
        <fullName evidence="2">Uncharacterized protein</fullName>
    </submittedName>
</protein>
<sequence>MWGIVLSPITMGTAFAVALFLSIRRWPASLTSLAVLAVASAVFVALTTVNYMDGGWALIGQSLLWLIPAEFIWIVVFRVLVAKFVAWSRL</sequence>
<feature type="transmembrane region" description="Helical" evidence="1">
    <location>
        <begin position="30"/>
        <end position="51"/>
    </location>
</feature>
<proteinExistence type="predicted"/>